<name>A0ABQ0MP93_9BACT</name>
<reference evidence="4" key="2">
    <citation type="submission" date="2017-05" db="EMBL/GenBank/DDBJ databases">
        <title>Draft genome sequence of Geobacter pelophilus, a iron(III)-reducing bacteria.</title>
        <authorList>
            <person name="Aoyagi T."/>
            <person name="Koike H."/>
            <person name="Morita T."/>
            <person name="Sato Y."/>
            <person name="Habe H."/>
            <person name="Hori T."/>
        </authorList>
    </citation>
    <scope>NUCLEOTIDE SEQUENCE [LARGE SCALE GENOMIC DNA]</scope>
    <source>
        <strain evidence="4">Drf2</strain>
    </source>
</reference>
<evidence type="ECO:0000259" key="2">
    <source>
        <dbReference type="Pfam" id="PF13439"/>
    </source>
</evidence>
<dbReference type="InterPro" id="IPR001296">
    <property type="entry name" value="Glyco_trans_1"/>
</dbReference>
<evidence type="ECO:0000313" key="4">
    <source>
        <dbReference type="Proteomes" id="UP000194153"/>
    </source>
</evidence>
<keyword evidence="4" id="KW-1185">Reference proteome</keyword>
<keyword evidence="3" id="KW-0808">Transferase</keyword>
<accession>A0ABQ0MP93</accession>
<proteinExistence type="predicted"/>
<dbReference type="PANTHER" id="PTHR12526">
    <property type="entry name" value="GLYCOSYLTRANSFERASE"/>
    <property type="match status" value="1"/>
</dbReference>
<dbReference type="InterPro" id="IPR028098">
    <property type="entry name" value="Glyco_trans_4-like_N"/>
</dbReference>
<evidence type="ECO:0000259" key="1">
    <source>
        <dbReference type="Pfam" id="PF00534"/>
    </source>
</evidence>
<dbReference type="Pfam" id="PF00534">
    <property type="entry name" value="Glycos_transf_1"/>
    <property type="match status" value="1"/>
</dbReference>
<feature type="domain" description="Glycosyltransferase subfamily 4-like N-terminal" evidence="2">
    <location>
        <begin position="35"/>
        <end position="191"/>
    </location>
</feature>
<reference evidence="3 4" key="1">
    <citation type="submission" date="2017-04" db="EMBL/GenBank/DDBJ databases">
        <authorList>
            <consortium name="Geobacter pelophilus Genome Sequencing"/>
            <person name="Aoyagi T."/>
            <person name="Koike H."/>
            <person name="Hori T."/>
        </authorList>
    </citation>
    <scope>NUCLEOTIDE SEQUENCE [LARGE SCALE GENOMIC DNA]</scope>
    <source>
        <strain evidence="3 4">Drf2</strain>
    </source>
</reference>
<evidence type="ECO:0000313" key="3">
    <source>
        <dbReference type="EMBL" id="GAW68885.1"/>
    </source>
</evidence>
<feature type="domain" description="Glycosyl transferase family 1" evidence="1">
    <location>
        <begin position="198"/>
        <end position="367"/>
    </location>
</feature>
<protein>
    <submittedName>
        <fullName evidence="3">Glycosyl transferase family 1</fullName>
    </submittedName>
</protein>
<dbReference type="Proteomes" id="UP000194153">
    <property type="component" value="Unassembled WGS sequence"/>
</dbReference>
<comment type="caution">
    <text evidence="3">The sequence shown here is derived from an EMBL/GenBank/DDBJ whole genome shotgun (WGS) entry which is preliminary data.</text>
</comment>
<dbReference type="CDD" id="cd03801">
    <property type="entry name" value="GT4_PimA-like"/>
    <property type="match status" value="1"/>
</dbReference>
<sequence>MGRPGQRRGESVVTYSQEMLRGKKVVFVFGSLDLGGSERRGLLLAEYLQAQVGAAVQVVGLNRTPGKLSSLCDGLQIPWVGVPFHWGLRRRIPSLLRAVLALRAAAPDIVLSYTRVPNLVCAWGARWIGAKLLVWNQADEGLLLNGSLPFRLAACVPHCFISNSTKGRDFLLETYGIAAERVHLVHNGIALSAARTSRDQWRGEWEIPPSAPVVGMVANLSVYKDHETLLKAWARVVSSAWEHPPVLVLAGRGDGAEQGLQKLAAELGITAQVRFVGPVDDVAGVLQALDLFAYSSRSEGVPNGVLEAMASGLAVVGTDIPGIREAVGPEGGLHLAPVADSGKLAELIVELLRDEVKRRQLGAALRQRAEQSFSLEKMCRRSTDIIAGALAESLGEK</sequence>
<organism evidence="3 4">
    <name type="scientific">Geoanaerobacter pelophilus</name>
    <dbReference type="NCBI Taxonomy" id="60036"/>
    <lineage>
        <taxon>Bacteria</taxon>
        <taxon>Pseudomonadati</taxon>
        <taxon>Thermodesulfobacteriota</taxon>
        <taxon>Desulfuromonadia</taxon>
        <taxon>Geobacterales</taxon>
        <taxon>Geobacteraceae</taxon>
        <taxon>Geoanaerobacter</taxon>
    </lineage>
</organism>
<gene>
    <name evidence="3" type="ORF">GPEL0_01f5435</name>
</gene>
<dbReference type="GO" id="GO:0016740">
    <property type="term" value="F:transferase activity"/>
    <property type="evidence" value="ECO:0007669"/>
    <property type="project" value="UniProtKB-KW"/>
</dbReference>
<dbReference type="PANTHER" id="PTHR12526:SF630">
    <property type="entry name" value="GLYCOSYLTRANSFERASE"/>
    <property type="match status" value="1"/>
</dbReference>
<dbReference type="Pfam" id="PF13439">
    <property type="entry name" value="Glyco_transf_4"/>
    <property type="match status" value="1"/>
</dbReference>
<dbReference type="Gene3D" id="3.40.50.2000">
    <property type="entry name" value="Glycogen Phosphorylase B"/>
    <property type="match status" value="2"/>
</dbReference>
<dbReference type="SUPFAM" id="SSF53756">
    <property type="entry name" value="UDP-Glycosyltransferase/glycogen phosphorylase"/>
    <property type="match status" value="1"/>
</dbReference>
<dbReference type="EMBL" id="BDQG01000001">
    <property type="protein sequence ID" value="GAW68885.1"/>
    <property type="molecule type" value="Genomic_DNA"/>
</dbReference>